<dbReference type="AlphaFoldDB" id="A0AAJ8BRM8"/>
<dbReference type="RefSeq" id="XP_059602423.1">
    <property type="nucleotide sequence ID" value="XM_059744442.1"/>
</dbReference>
<dbReference type="VEuPathDB" id="FungiDB:An15g00720"/>
<reference evidence="1" key="2">
    <citation type="submission" date="2025-08" db="UniProtKB">
        <authorList>
            <consortium name="RefSeq"/>
        </authorList>
    </citation>
    <scope>IDENTIFICATION</scope>
</reference>
<evidence type="ECO:0000313" key="1">
    <source>
        <dbReference type="RefSeq" id="XP_059602423.1"/>
    </source>
</evidence>
<organism evidence="1">
    <name type="scientific">Aspergillus niger</name>
    <dbReference type="NCBI Taxonomy" id="5061"/>
    <lineage>
        <taxon>Eukaryota</taxon>
        <taxon>Fungi</taxon>
        <taxon>Dikarya</taxon>
        <taxon>Ascomycota</taxon>
        <taxon>Pezizomycotina</taxon>
        <taxon>Eurotiomycetes</taxon>
        <taxon>Eurotiomycetidae</taxon>
        <taxon>Eurotiales</taxon>
        <taxon>Aspergillaceae</taxon>
        <taxon>Aspergillus</taxon>
        <taxon>Aspergillus subgen. Circumdati</taxon>
    </lineage>
</organism>
<proteinExistence type="predicted"/>
<protein>
    <submittedName>
        <fullName evidence="1">Uncharacterized protein</fullName>
    </submittedName>
</protein>
<reference evidence="1" key="1">
    <citation type="submission" date="2025-02" db="EMBL/GenBank/DDBJ databases">
        <authorList>
            <consortium name="NCBI Genome Project"/>
        </authorList>
    </citation>
    <scope>NUCLEOTIDE SEQUENCE</scope>
</reference>
<sequence>MLIEFDSAGKSLTGPMFCIEALFESSCRLTRAKRPGAWVLVARGLGLKPSPTVAATVAATVTPVRHLSAIKLIVQNYSAAQSVRPALQI</sequence>
<dbReference type="GeneID" id="84593084"/>
<gene>
    <name evidence="1" type="ORF">An15g00720</name>
</gene>
<dbReference type="KEGG" id="ang:An15g00720"/>
<accession>A0AAJ8BRM8</accession>
<name>A0AAJ8BRM8_ASPNG</name>